<dbReference type="InterPro" id="IPR010982">
    <property type="entry name" value="Lambda_DNA-bd_dom_sf"/>
</dbReference>
<evidence type="ECO:0000313" key="3">
    <source>
        <dbReference type="Proteomes" id="UP001357733"/>
    </source>
</evidence>
<gene>
    <name evidence="2" type="ORF">VLK81_02190</name>
</gene>
<name>A0AAW9MMT3_9FIRM</name>
<proteinExistence type="predicted"/>
<accession>A0AAW9MMT3</accession>
<dbReference type="Gene3D" id="1.10.10.60">
    <property type="entry name" value="Homeodomain-like"/>
    <property type="match status" value="1"/>
</dbReference>
<keyword evidence="3" id="KW-1185">Reference proteome</keyword>
<dbReference type="Pfam" id="PF05339">
    <property type="entry name" value="DUF739"/>
    <property type="match status" value="1"/>
</dbReference>
<dbReference type="AlphaFoldDB" id="A0AAW9MMT3"/>
<dbReference type="GO" id="GO:0003677">
    <property type="term" value="F:DNA binding"/>
    <property type="evidence" value="ECO:0007669"/>
    <property type="project" value="InterPro"/>
</dbReference>
<dbReference type="Proteomes" id="UP001357733">
    <property type="component" value="Unassembled WGS sequence"/>
</dbReference>
<comment type="caution">
    <text evidence="2">The sequence shown here is derived from an EMBL/GenBank/DDBJ whole genome shotgun (WGS) entry which is preliminary data.</text>
</comment>
<dbReference type="PROSITE" id="PS50943">
    <property type="entry name" value="HTH_CROC1"/>
    <property type="match status" value="1"/>
</dbReference>
<dbReference type="EMBL" id="JAYKOT010000001">
    <property type="protein sequence ID" value="MEB3428843.1"/>
    <property type="molecule type" value="Genomic_DNA"/>
</dbReference>
<dbReference type="SUPFAM" id="SSF47413">
    <property type="entry name" value="lambda repressor-like DNA-binding domains"/>
    <property type="match status" value="1"/>
</dbReference>
<organism evidence="2 3">
    <name type="scientific">Citroniella saccharovorans</name>
    <dbReference type="NCBI Taxonomy" id="2053367"/>
    <lineage>
        <taxon>Bacteria</taxon>
        <taxon>Bacillati</taxon>
        <taxon>Bacillota</taxon>
        <taxon>Tissierellia</taxon>
        <taxon>Tissierellales</taxon>
        <taxon>Peptoniphilaceae</taxon>
        <taxon>Citroniella</taxon>
    </lineage>
</organism>
<sequence>MIKINKLKARFVEQGYTQQDIAKELGITDVTLSRKLAKGVFNSDEIYKMIAILKIEDPTEIFFAE</sequence>
<evidence type="ECO:0000313" key="2">
    <source>
        <dbReference type="EMBL" id="MEB3428843.1"/>
    </source>
</evidence>
<dbReference type="InterPro" id="IPR001387">
    <property type="entry name" value="Cro/C1-type_HTH"/>
</dbReference>
<reference evidence="2 3" key="1">
    <citation type="submission" date="2024-01" db="EMBL/GenBank/DDBJ databases">
        <title>Complete genome sequence of Citroniella saccharovorans strain M6.X9, isolated from human fecal sample.</title>
        <authorList>
            <person name="Cheng G."/>
            <person name="Westerholm M."/>
            <person name="Schnurer A."/>
        </authorList>
    </citation>
    <scope>NUCLEOTIDE SEQUENCE [LARGE SCALE GENOMIC DNA]</scope>
    <source>
        <strain evidence="2 3">DSM 29873</strain>
    </source>
</reference>
<evidence type="ECO:0000259" key="1">
    <source>
        <dbReference type="PROSITE" id="PS50943"/>
    </source>
</evidence>
<dbReference type="RefSeq" id="WP_324618875.1">
    <property type="nucleotide sequence ID" value="NZ_JAYKOT010000001.1"/>
</dbReference>
<feature type="domain" description="HTH cro/C1-type" evidence="1">
    <location>
        <begin position="7"/>
        <end position="61"/>
    </location>
</feature>
<dbReference type="InterPro" id="IPR008003">
    <property type="entry name" value="DUF739"/>
</dbReference>
<protein>
    <submittedName>
        <fullName evidence="2">DUF739 family protein</fullName>
    </submittedName>
</protein>